<name>A0A8S1KQ42_9CILI</name>
<gene>
    <name evidence="1" type="ORF">PSON_ATCC_30995.1.T0110228</name>
</gene>
<accession>A0A8S1KQ42</accession>
<dbReference type="AlphaFoldDB" id="A0A8S1KQ42"/>
<proteinExistence type="predicted"/>
<dbReference type="EMBL" id="CAJJDN010000011">
    <property type="protein sequence ID" value="CAD8057459.1"/>
    <property type="molecule type" value="Genomic_DNA"/>
</dbReference>
<evidence type="ECO:0000313" key="1">
    <source>
        <dbReference type="EMBL" id="CAD8057459.1"/>
    </source>
</evidence>
<organism evidence="1 2">
    <name type="scientific">Paramecium sonneborni</name>
    <dbReference type="NCBI Taxonomy" id="65129"/>
    <lineage>
        <taxon>Eukaryota</taxon>
        <taxon>Sar</taxon>
        <taxon>Alveolata</taxon>
        <taxon>Ciliophora</taxon>
        <taxon>Intramacronucleata</taxon>
        <taxon>Oligohymenophorea</taxon>
        <taxon>Peniculida</taxon>
        <taxon>Parameciidae</taxon>
        <taxon>Paramecium</taxon>
    </lineage>
</organism>
<dbReference type="Proteomes" id="UP000692954">
    <property type="component" value="Unassembled WGS sequence"/>
</dbReference>
<comment type="caution">
    <text evidence="1">The sequence shown here is derived from an EMBL/GenBank/DDBJ whole genome shotgun (WGS) entry which is preliminary data.</text>
</comment>
<reference evidence="1" key="1">
    <citation type="submission" date="2021-01" db="EMBL/GenBank/DDBJ databases">
        <authorList>
            <consortium name="Genoscope - CEA"/>
            <person name="William W."/>
        </authorList>
    </citation>
    <scope>NUCLEOTIDE SEQUENCE</scope>
</reference>
<sequence length="66" mass="7869">MVQICQCFYQQFNQQESQILEVAQKQLFIHPMEPYKGDRSNQIIQLLLFFQSKALSIQHDTNVYSM</sequence>
<keyword evidence="2" id="KW-1185">Reference proteome</keyword>
<evidence type="ECO:0000313" key="2">
    <source>
        <dbReference type="Proteomes" id="UP000692954"/>
    </source>
</evidence>
<protein>
    <submittedName>
        <fullName evidence="1">Uncharacterized protein</fullName>
    </submittedName>
</protein>